<name>K0DZE0_9BURK</name>
<dbReference type="AlphaFoldDB" id="K0DZE0"/>
<sequence>MDTILPSALPDFKMSCPAAYHQPTRRRERQMQGLRERDAHSSFLELRSYPTALCFAATLGGNAGRHRTELKARLLA</sequence>
<dbReference type="HOGENOM" id="CLU_2647571_0_0_4"/>
<dbReference type="PATRIC" id="fig|1229205.11.peg.6976"/>
<geneLocation type="plasmid" evidence="1 2">
    <name>pSYMBR3459</name>
</geneLocation>
<keyword evidence="1" id="KW-0614">Plasmid</keyword>
<protein>
    <submittedName>
        <fullName evidence="1">Uncharacterized protein</fullName>
    </submittedName>
</protein>
<proteinExistence type="predicted"/>
<organism evidence="1 2">
    <name type="scientific">Paraburkholderia phenoliruptrix BR3459a</name>
    <dbReference type="NCBI Taxonomy" id="1229205"/>
    <lineage>
        <taxon>Bacteria</taxon>
        <taxon>Pseudomonadati</taxon>
        <taxon>Pseudomonadota</taxon>
        <taxon>Betaproteobacteria</taxon>
        <taxon>Burkholderiales</taxon>
        <taxon>Burkholderiaceae</taxon>
        <taxon>Paraburkholderia</taxon>
    </lineage>
</organism>
<evidence type="ECO:0000313" key="1">
    <source>
        <dbReference type="EMBL" id="AFT90250.1"/>
    </source>
</evidence>
<dbReference type="Proteomes" id="UP000010105">
    <property type="component" value="Plasmid pSYMBR3459"/>
</dbReference>
<dbReference type="EMBL" id="CP003865">
    <property type="protein sequence ID" value="AFT90250.1"/>
    <property type="molecule type" value="Genomic_DNA"/>
</dbReference>
<accession>K0DZE0</accession>
<reference evidence="1 2" key="1">
    <citation type="journal article" date="2012" name="J. Bacteriol.">
        <title>Complete Genome Sequence of Burkholderia phenoliruptrix BR3459a (CLA1), a Heat-Tolerant, Nitrogen-Fixing Symbiont of Mimosa flocculosa.</title>
        <authorList>
            <person name="de Oliveira Cunha C."/>
            <person name="Goda Zuleta L.F."/>
            <person name="Paula de Almeida L.G."/>
            <person name="Prioli Ciapina L."/>
            <person name="Lustrino Borges W."/>
            <person name="Pitard R.M."/>
            <person name="Baldani J.I."/>
            <person name="Straliotto R."/>
            <person name="de Faria S.M."/>
            <person name="Hungria M."/>
            <person name="Sousa Cavada B."/>
            <person name="Mercante F.M."/>
            <person name="Ribeiro de Vasconcelos A.T."/>
        </authorList>
    </citation>
    <scope>NUCLEOTIDE SEQUENCE [LARGE SCALE GENOMIC DNA]</scope>
    <source>
        <strain evidence="1 2">BR3459a</strain>
        <plasmid evidence="1 2">pSYMBR3459</plasmid>
    </source>
</reference>
<gene>
    <name evidence="1" type="ORF">BUPH_08273</name>
</gene>
<evidence type="ECO:0000313" key="2">
    <source>
        <dbReference type="Proteomes" id="UP000010105"/>
    </source>
</evidence>
<dbReference type="KEGG" id="bpx:BUPH_08273"/>